<keyword evidence="10" id="KW-1185">Reference proteome</keyword>
<evidence type="ECO:0000259" key="8">
    <source>
        <dbReference type="Pfam" id="PF14322"/>
    </source>
</evidence>
<name>A0ABM6T8Q4_9BACE</name>
<dbReference type="InterPro" id="IPR012944">
    <property type="entry name" value="SusD_RagB_dom"/>
</dbReference>
<dbReference type="Pfam" id="PF07980">
    <property type="entry name" value="SusD_RagB"/>
    <property type="match status" value="1"/>
</dbReference>
<evidence type="ECO:0000313" key="10">
    <source>
        <dbReference type="Proteomes" id="UP000238304"/>
    </source>
</evidence>
<keyword evidence="3 6" id="KW-0732">Signal</keyword>
<proteinExistence type="inferred from homology"/>
<reference evidence="9 10" key="1">
    <citation type="submission" date="2018-02" db="EMBL/GenBank/DDBJ databases">
        <authorList>
            <person name="Holder M.E."/>
            <person name="Ajami N.J."/>
            <person name="Petrosino J.F."/>
        </authorList>
    </citation>
    <scope>NUCLEOTIDE SEQUENCE [LARGE SCALE GENOMIC DNA]</scope>
    <source>
        <strain evidence="9 10">ATCC 33285</strain>
    </source>
</reference>
<evidence type="ECO:0000256" key="6">
    <source>
        <dbReference type="SAM" id="SignalP"/>
    </source>
</evidence>
<evidence type="ECO:0000256" key="3">
    <source>
        <dbReference type="ARBA" id="ARBA00022729"/>
    </source>
</evidence>
<dbReference type="PROSITE" id="PS51257">
    <property type="entry name" value="PROKAR_LIPOPROTEIN"/>
    <property type="match status" value="1"/>
</dbReference>
<dbReference type="InterPro" id="IPR011990">
    <property type="entry name" value="TPR-like_helical_dom_sf"/>
</dbReference>
<feature type="domain" description="RagB/SusD" evidence="7">
    <location>
        <begin position="380"/>
        <end position="535"/>
    </location>
</feature>
<gene>
    <name evidence="9" type="ORF">C4H11_09355</name>
</gene>
<evidence type="ECO:0000256" key="5">
    <source>
        <dbReference type="ARBA" id="ARBA00023237"/>
    </source>
</evidence>
<dbReference type="Gene3D" id="1.25.40.390">
    <property type="match status" value="1"/>
</dbReference>
<comment type="subcellular location">
    <subcellularLocation>
        <location evidence="1">Cell outer membrane</location>
    </subcellularLocation>
</comment>
<evidence type="ECO:0000313" key="9">
    <source>
        <dbReference type="EMBL" id="AVM53110.1"/>
    </source>
</evidence>
<keyword evidence="5" id="KW-0998">Cell outer membrane</keyword>
<evidence type="ECO:0000256" key="4">
    <source>
        <dbReference type="ARBA" id="ARBA00023136"/>
    </source>
</evidence>
<feature type="signal peptide" evidence="6">
    <location>
        <begin position="1"/>
        <end position="21"/>
    </location>
</feature>
<dbReference type="EMBL" id="CP027231">
    <property type="protein sequence ID" value="AVM53110.1"/>
    <property type="molecule type" value="Genomic_DNA"/>
</dbReference>
<feature type="domain" description="SusD-like N-terminal" evidence="8">
    <location>
        <begin position="103"/>
        <end position="209"/>
    </location>
</feature>
<evidence type="ECO:0000256" key="2">
    <source>
        <dbReference type="ARBA" id="ARBA00006275"/>
    </source>
</evidence>
<organism evidence="9 10">
    <name type="scientific">Bacteroides zoogleoformans</name>
    <dbReference type="NCBI Taxonomy" id="28119"/>
    <lineage>
        <taxon>Bacteria</taxon>
        <taxon>Pseudomonadati</taxon>
        <taxon>Bacteroidota</taxon>
        <taxon>Bacteroidia</taxon>
        <taxon>Bacteroidales</taxon>
        <taxon>Bacteroidaceae</taxon>
        <taxon>Bacteroides</taxon>
    </lineage>
</organism>
<protein>
    <submittedName>
        <fullName evidence="9">RagB/SusD family nutrient uptake outer membrane protein</fullName>
    </submittedName>
</protein>
<dbReference type="Proteomes" id="UP000238304">
    <property type="component" value="Chromosome"/>
</dbReference>
<accession>A0ABM6T8Q4</accession>
<comment type="similarity">
    <text evidence="2">Belongs to the SusD family.</text>
</comment>
<dbReference type="RefSeq" id="WP_106041452.1">
    <property type="nucleotide sequence ID" value="NZ_CP027231.1"/>
</dbReference>
<dbReference type="Pfam" id="PF14322">
    <property type="entry name" value="SusD-like_3"/>
    <property type="match status" value="1"/>
</dbReference>
<dbReference type="SUPFAM" id="SSF48452">
    <property type="entry name" value="TPR-like"/>
    <property type="match status" value="1"/>
</dbReference>
<evidence type="ECO:0000259" key="7">
    <source>
        <dbReference type="Pfam" id="PF07980"/>
    </source>
</evidence>
<dbReference type="InterPro" id="IPR033985">
    <property type="entry name" value="SusD-like_N"/>
</dbReference>
<evidence type="ECO:0000256" key="1">
    <source>
        <dbReference type="ARBA" id="ARBA00004442"/>
    </source>
</evidence>
<feature type="chain" id="PRO_5045823043" evidence="6">
    <location>
        <begin position="22"/>
        <end position="535"/>
    </location>
</feature>
<sequence>MKTIKSIIVSGAALIAASTLLTSCGDLLDLTPIDYYGSSSYWKSEAHVAGYTDGLHKHLRDVAWQHTIIFGELRGGQYVDGTSCDGMTTSYGDIRLQNFDADHTGVSKFGDLYGRITNCNLLISRVSQANFLSEEKKNYYLGIAYGLRAFYYFDLYRVYGGVPLRLGVEVIDGELDPVKLFLPRSKPSEVMAQIKSDVEKSISCFGNQTGFNPYGHGSKCYWNKAASECLAGEIYLWNAKVSTGDQAADEKDLAAAKRYLENVVNNYNLSMLKNFADVFDAKNKANAEVIFAVRYLEGEETNGNGYYTYHLSLGSTEAQSYRKDGSRWNDPLGLKTGYTMSMEYKKGMFTQFDEEDTRLDATFIGSYRYNAENQLYLNGVHTVKNIGYINSSGNRIMCGDYIFYRLPWVYLSLAEIANMEGDNTGVENYINKVRERAYGNKWNADVYGYKAGDFTANELAIFNEKNKEFIQEGQRWWDLRRMTLNKGGKHLVFCKEGSLDSQEAILDESQAHKVLWPLDKTILGNDTTLVQTPGY</sequence>
<keyword evidence="4" id="KW-0472">Membrane</keyword>